<dbReference type="AlphaFoldDB" id="A0A4X1SGZ1"/>
<protein>
    <submittedName>
        <fullName evidence="1">Uncharacterized protein</fullName>
    </submittedName>
</protein>
<name>A0A4X1SGZ1_PIG</name>
<reference evidence="1" key="2">
    <citation type="submission" date="2025-08" db="UniProtKB">
        <authorList>
            <consortium name="Ensembl"/>
        </authorList>
    </citation>
    <scope>IDENTIFICATION</scope>
</reference>
<evidence type="ECO:0000313" key="2">
    <source>
        <dbReference type="Proteomes" id="UP000314985"/>
    </source>
</evidence>
<dbReference type="Ensembl" id="ENSSSCT00070001851.1">
    <property type="protein sequence ID" value="ENSSSCP00070001542.1"/>
    <property type="gene ID" value="ENSSSCG00070000976.1"/>
</dbReference>
<accession>A0A4X1SGZ1</accession>
<evidence type="ECO:0000313" key="1">
    <source>
        <dbReference type="Ensembl" id="ENSSSCP00070001542.1"/>
    </source>
</evidence>
<organism evidence="1 2">
    <name type="scientific">Sus scrofa</name>
    <name type="common">Pig</name>
    <dbReference type="NCBI Taxonomy" id="9823"/>
    <lineage>
        <taxon>Eukaryota</taxon>
        <taxon>Metazoa</taxon>
        <taxon>Chordata</taxon>
        <taxon>Craniata</taxon>
        <taxon>Vertebrata</taxon>
        <taxon>Euteleostomi</taxon>
        <taxon>Mammalia</taxon>
        <taxon>Eutheria</taxon>
        <taxon>Laurasiatheria</taxon>
        <taxon>Artiodactyla</taxon>
        <taxon>Suina</taxon>
        <taxon>Suidae</taxon>
        <taxon>Sus</taxon>
    </lineage>
</organism>
<reference evidence="1 2" key="1">
    <citation type="submission" date="2017-08" db="EMBL/GenBank/DDBJ databases">
        <title>USMARCv1.0.</title>
        <authorList>
            <person name="Hannum G.I."/>
            <person name="Koren S."/>
            <person name="Schroeder S.G."/>
            <person name="Chin S.C."/>
            <person name="Nonneman D.J."/>
            <person name="Becker S.A."/>
            <person name="Rosen B.D."/>
            <person name="Bickhart D.M."/>
            <person name="Putnam N.H."/>
            <person name="Green R.E."/>
            <person name="Tuggle C.K."/>
            <person name="Liu H."/>
            <person name="Rohrer G.A."/>
            <person name="Warr A."/>
            <person name="Hall R."/>
            <person name="Kim K."/>
            <person name="Hume D.A."/>
            <person name="Talbot R."/>
            <person name="Chow W."/>
            <person name="Howe K."/>
            <person name="Schwartz A.S."/>
            <person name="Watson M."/>
            <person name="Archibald A.L."/>
            <person name="Phillippy A.M."/>
            <person name="Smith T.P.L."/>
        </authorList>
    </citation>
    <scope>NUCLEOTIDE SEQUENCE [LARGE SCALE GENOMIC DNA]</scope>
</reference>
<sequence length="64" mass="6798">GSSHVCELDHSSCDFHRRARWRAPVVPATREAEAGGSLEPRSSGLQCAIGIAPVNSHCTPAWAT</sequence>
<dbReference type="Proteomes" id="UP000314985">
    <property type="component" value="Chromosome 1"/>
</dbReference>
<proteinExistence type="predicted"/>